<protein>
    <submittedName>
        <fullName evidence="1">Uncharacterized protein</fullName>
    </submittedName>
</protein>
<proteinExistence type="predicted"/>
<dbReference type="EMBL" id="CM056812">
    <property type="protein sequence ID" value="KAJ8618667.1"/>
    <property type="molecule type" value="Genomic_DNA"/>
</dbReference>
<accession>A0ACC2KCB3</accession>
<comment type="caution">
    <text evidence="1">The sequence shown here is derived from an EMBL/GenBank/DDBJ whole genome shotgun (WGS) entry which is preliminary data.</text>
</comment>
<evidence type="ECO:0000313" key="1">
    <source>
        <dbReference type="EMBL" id="KAJ8618667.1"/>
    </source>
</evidence>
<organism evidence="1 2">
    <name type="scientific">Persea americana</name>
    <name type="common">Avocado</name>
    <dbReference type="NCBI Taxonomy" id="3435"/>
    <lineage>
        <taxon>Eukaryota</taxon>
        <taxon>Viridiplantae</taxon>
        <taxon>Streptophyta</taxon>
        <taxon>Embryophyta</taxon>
        <taxon>Tracheophyta</taxon>
        <taxon>Spermatophyta</taxon>
        <taxon>Magnoliopsida</taxon>
        <taxon>Magnoliidae</taxon>
        <taxon>Laurales</taxon>
        <taxon>Lauraceae</taxon>
        <taxon>Persea</taxon>
    </lineage>
</organism>
<evidence type="ECO:0000313" key="2">
    <source>
        <dbReference type="Proteomes" id="UP001234297"/>
    </source>
</evidence>
<reference evidence="1 2" key="1">
    <citation type="journal article" date="2022" name="Hortic Res">
        <title>A haplotype resolved chromosomal level avocado genome allows analysis of novel avocado genes.</title>
        <authorList>
            <person name="Nath O."/>
            <person name="Fletcher S.J."/>
            <person name="Hayward A."/>
            <person name="Shaw L.M."/>
            <person name="Masouleh A.K."/>
            <person name="Furtado A."/>
            <person name="Henry R.J."/>
            <person name="Mitter N."/>
        </authorList>
    </citation>
    <scope>NUCLEOTIDE SEQUENCE [LARGE SCALE GENOMIC DNA]</scope>
    <source>
        <strain evidence="2">cv. Hass</strain>
    </source>
</reference>
<dbReference type="Proteomes" id="UP001234297">
    <property type="component" value="Chromosome 4"/>
</dbReference>
<name>A0ACC2KCB3_PERAE</name>
<sequence length="151" mass="16744">MSSIYCSRALEGEDGNGEEPTHITSTSSSLGARRAQTASSSSSLISSHLLPEQSYPASQARSMALSAFSMDPNLMKAKPLKQCCELWLYNPLRDVGEELGHRIPQKPKKDNHGWSRLLCSPSFSSSVVAYLGGWHHLFNLFWIPTRVVKHQ</sequence>
<keyword evidence="2" id="KW-1185">Reference proteome</keyword>
<gene>
    <name evidence="1" type="ORF">MRB53_014853</name>
</gene>